<evidence type="ECO:0008006" key="5">
    <source>
        <dbReference type="Google" id="ProtNLM"/>
    </source>
</evidence>
<dbReference type="AlphaFoldDB" id="A0A5C3EHJ3"/>
<dbReference type="Proteomes" id="UP000324022">
    <property type="component" value="Unassembled WGS sequence"/>
</dbReference>
<protein>
    <recommendedName>
        <fullName evidence="5">Secreted protein</fullName>
    </recommendedName>
</protein>
<evidence type="ECO:0000313" key="3">
    <source>
        <dbReference type="EMBL" id="SPO28669.1"/>
    </source>
</evidence>
<accession>A0A5C3EHJ3</accession>
<evidence type="ECO:0000256" key="2">
    <source>
        <dbReference type="SAM" id="SignalP"/>
    </source>
</evidence>
<dbReference type="OrthoDB" id="2556307at2759"/>
<proteinExistence type="predicted"/>
<feature type="signal peptide" evidence="2">
    <location>
        <begin position="1"/>
        <end position="26"/>
    </location>
</feature>
<keyword evidence="4" id="KW-1185">Reference proteome</keyword>
<reference evidence="3 4" key="1">
    <citation type="submission" date="2018-03" db="EMBL/GenBank/DDBJ databases">
        <authorList>
            <person name="Guldener U."/>
        </authorList>
    </citation>
    <scope>NUCLEOTIDE SEQUENCE [LARGE SCALE GENOMIC DNA]</scope>
    <source>
        <strain evidence="3 4">NBRC100155</strain>
    </source>
</reference>
<sequence length="322" mass="35189">MLIERMSMRVLVHVIVLATLASLCLALPLSAGPPIGPPIGPSTGPLTGSAIRYQPKLATITSGVNYDPYKVPELFNPRPDYVQSRPYAQPLPENPFTYEPLPTHKGSWWSRWMPWSTSQPSQPSGTVASVKSREDVVRALKNRLNERYDQPLELHPVSVGQLEVIRLPGNGWDAQALEAMRIKQGKRPFMVATADDTVLHVDSRGRLHTVNEESRASALTSLQRAREPTVKAPSLTREAVAAAASQNAGEALEEWRARRAARQGPAILPVAEEAASRAAQAAPVDRAVAQARPGVGWMDRMGQGARRWFGSVTRSLKALKPV</sequence>
<name>A0A5C3EHJ3_9BASI</name>
<keyword evidence="2" id="KW-0732">Signal</keyword>
<gene>
    <name evidence="3" type="ORF">UTRI_04547</name>
</gene>
<feature type="chain" id="PRO_5022777585" description="Secreted protein" evidence="2">
    <location>
        <begin position="27"/>
        <end position="322"/>
    </location>
</feature>
<dbReference type="EMBL" id="OOIN01000024">
    <property type="protein sequence ID" value="SPO28669.1"/>
    <property type="molecule type" value="Genomic_DNA"/>
</dbReference>
<evidence type="ECO:0000313" key="4">
    <source>
        <dbReference type="Proteomes" id="UP000324022"/>
    </source>
</evidence>
<evidence type="ECO:0000256" key="1">
    <source>
        <dbReference type="SAM" id="MobiDB-lite"/>
    </source>
</evidence>
<organism evidence="3 4">
    <name type="scientific">Ustilago trichophora</name>
    <dbReference type="NCBI Taxonomy" id="86804"/>
    <lineage>
        <taxon>Eukaryota</taxon>
        <taxon>Fungi</taxon>
        <taxon>Dikarya</taxon>
        <taxon>Basidiomycota</taxon>
        <taxon>Ustilaginomycotina</taxon>
        <taxon>Ustilaginomycetes</taxon>
        <taxon>Ustilaginales</taxon>
        <taxon>Ustilaginaceae</taxon>
        <taxon>Ustilago</taxon>
    </lineage>
</organism>
<feature type="region of interest" description="Disordered" evidence="1">
    <location>
        <begin position="211"/>
        <end position="230"/>
    </location>
</feature>